<evidence type="ECO:0000256" key="1">
    <source>
        <dbReference type="SAM" id="Phobius"/>
    </source>
</evidence>
<feature type="transmembrane region" description="Helical" evidence="1">
    <location>
        <begin position="12"/>
        <end position="38"/>
    </location>
</feature>
<dbReference type="STRING" id="1048983.EL17_04350"/>
<reference evidence="2 3" key="1">
    <citation type="submission" date="2014-04" db="EMBL/GenBank/DDBJ databases">
        <title>Characterization and application of a salt tolerant electro-active bacterium.</title>
        <authorList>
            <person name="Yang L."/>
            <person name="Wei S."/>
            <person name="Tay Q.X.M."/>
        </authorList>
    </citation>
    <scope>NUCLEOTIDE SEQUENCE [LARGE SCALE GENOMIC DNA]</scope>
    <source>
        <strain evidence="2 3">LY1</strain>
    </source>
</reference>
<sequence length="276" mass="31840">MEFFWNLYQSKVWVVPFLIYAIGILLFGSVTLLAIIIWTRHTHIKEQKFILQYDRLIEPMLLNVLFDTGSYSTFNNDPHYSSLFNNTVFRKQMMANIINLHKNYEGSYAKKLEKFYLESHLITDSFRKLKNARWEIQCLAIEELSEMNVVTVFEHLVDTSKSSNKLLKIAAIKGCIKLNGTKGITHLIRHKDPLDQWSQLSIIDAIKHGDLRLTEGIEILLTSKNDTVVSLGLKIIQSLHLSQHNLDIIRMISTTDNVYLKQEGQLTLTAIKSSNT</sequence>
<dbReference type="OrthoDB" id="1454284at2"/>
<dbReference type="Proteomes" id="UP000027821">
    <property type="component" value="Unassembled WGS sequence"/>
</dbReference>
<keyword evidence="1" id="KW-0472">Membrane</keyword>
<dbReference type="EMBL" id="JMIH01000014">
    <property type="protein sequence ID" value="KEO74916.1"/>
    <property type="molecule type" value="Genomic_DNA"/>
</dbReference>
<proteinExistence type="predicted"/>
<gene>
    <name evidence="2" type="ORF">EL17_04350</name>
</gene>
<organism evidence="2 3">
    <name type="scientific">Anditalea andensis</name>
    <dbReference type="NCBI Taxonomy" id="1048983"/>
    <lineage>
        <taxon>Bacteria</taxon>
        <taxon>Pseudomonadati</taxon>
        <taxon>Bacteroidota</taxon>
        <taxon>Cytophagia</taxon>
        <taxon>Cytophagales</taxon>
        <taxon>Cytophagaceae</taxon>
        <taxon>Anditalea</taxon>
    </lineage>
</organism>
<dbReference type="RefSeq" id="WP_035071287.1">
    <property type="nucleotide sequence ID" value="NZ_JMIH01000014.1"/>
</dbReference>
<protein>
    <recommendedName>
        <fullName evidence="4">HEAT repeat domain-containing protein</fullName>
    </recommendedName>
</protein>
<accession>A0A074KY51</accession>
<name>A0A074KY51_9BACT</name>
<evidence type="ECO:0000313" key="3">
    <source>
        <dbReference type="Proteomes" id="UP000027821"/>
    </source>
</evidence>
<dbReference type="AlphaFoldDB" id="A0A074KY51"/>
<keyword evidence="3" id="KW-1185">Reference proteome</keyword>
<keyword evidence="1" id="KW-1133">Transmembrane helix</keyword>
<evidence type="ECO:0008006" key="4">
    <source>
        <dbReference type="Google" id="ProtNLM"/>
    </source>
</evidence>
<evidence type="ECO:0000313" key="2">
    <source>
        <dbReference type="EMBL" id="KEO74916.1"/>
    </source>
</evidence>
<dbReference type="eggNOG" id="COG1413">
    <property type="taxonomic scope" value="Bacteria"/>
</dbReference>
<keyword evidence="1" id="KW-0812">Transmembrane</keyword>
<comment type="caution">
    <text evidence="2">The sequence shown here is derived from an EMBL/GenBank/DDBJ whole genome shotgun (WGS) entry which is preliminary data.</text>
</comment>